<proteinExistence type="predicted"/>
<keyword evidence="2 3" id="KW-0472">Membrane</keyword>
<keyword evidence="3" id="KW-0812">Transmembrane</keyword>
<name>A0A834H8L3_RHOSS</name>
<reference evidence="4" key="1">
    <citation type="submission" date="2019-11" db="EMBL/GenBank/DDBJ databases">
        <authorList>
            <person name="Liu Y."/>
            <person name="Hou J."/>
            <person name="Li T.-Q."/>
            <person name="Guan C.-H."/>
            <person name="Wu X."/>
            <person name="Wu H.-Z."/>
            <person name="Ling F."/>
            <person name="Zhang R."/>
            <person name="Shi X.-G."/>
            <person name="Ren J.-P."/>
            <person name="Chen E.-F."/>
            <person name="Sun J.-M."/>
        </authorList>
    </citation>
    <scope>NUCLEOTIDE SEQUENCE</scope>
    <source>
        <strain evidence="4">Adult_tree_wgs_1</strain>
        <tissue evidence="4">Leaves</tissue>
    </source>
</reference>
<protein>
    <recommendedName>
        <fullName evidence="6">Late embryogenesis abundant protein LEA-2 subgroup domain-containing protein</fullName>
    </recommendedName>
</protein>
<sequence length="209" mass="23144">MMDQGTHRPVNPQIYGWKDGGFATPRPSKKSNKCLVYFLTLVVILSILMLIFALAILRRVQAPRVVLNYVSMPNLSKINASTPSLNGTLVAEIDITNNNLGCFVYADSSIAFLYQNVTVGAANVTGGRVFARETGRVNVTARARPTNLLKESRNFSRDVGSGLLELRSYAEFVGRVHVVRIFKLRTSKLMNCTMTLHLASKAIQHLECL</sequence>
<dbReference type="AlphaFoldDB" id="A0A834H8L3"/>
<dbReference type="PANTHER" id="PTHR31234">
    <property type="entry name" value="LATE EMBRYOGENESIS ABUNDANT (LEA) HYDROXYPROLINE-RICH GLYCOPROTEIN FAMILY"/>
    <property type="match status" value="1"/>
</dbReference>
<dbReference type="InterPro" id="IPR044839">
    <property type="entry name" value="NDR1-like"/>
</dbReference>
<organism evidence="4 5">
    <name type="scientific">Rhododendron simsii</name>
    <name type="common">Sims's rhododendron</name>
    <dbReference type="NCBI Taxonomy" id="118357"/>
    <lineage>
        <taxon>Eukaryota</taxon>
        <taxon>Viridiplantae</taxon>
        <taxon>Streptophyta</taxon>
        <taxon>Embryophyta</taxon>
        <taxon>Tracheophyta</taxon>
        <taxon>Spermatophyta</taxon>
        <taxon>Magnoliopsida</taxon>
        <taxon>eudicotyledons</taxon>
        <taxon>Gunneridae</taxon>
        <taxon>Pentapetalae</taxon>
        <taxon>asterids</taxon>
        <taxon>Ericales</taxon>
        <taxon>Ericaceae</taxon>
        <taxon>Ericoideae</taxon>
        <taxon>Rhodoreae</taxon>
        <taxon>Rhododendron</taxon>
    </lineage>
</organism>
<dbReference type="GO" id="GO:0005886">
    <property type="term" value="C:plasma membrane"/>
    <property type="evidence" value="ECO:0007669"/>
    <property type="project" value="TreeGrafter"/>
</dbReference>
<evidence type="ECO:0000256" key="1">
    <source>
        <dbReference type="ARBA" id="ARBA00004370"/>
    </source>
</evidence>
<dbReference type="GO" id="GO:0098542">
    <property type="term" value="P:defense response to other organism"/>
    <property type="evidence" value="ECO:0007669"/>
    <property type="project" value="InterPro"/>
</dbReference>
<comment type="subcellular location">
    <subcellularLocation>
        <location evidence="1">Membrane</location>
    </subcellularLocation>
</comment>
<evidence type="ECO:0000256" key="2">
    <source>
        <dbReference type="ARBA" id="ARBA00023136"/>
    </source>
</evidence>
<keyword evidence="5" id="KW-1185">Reference proteome</keyword>
<keyword evidence="3" id="KW-1133">Transmembrane helix</keyword>
<evidence type="ECO:0008006" key="6">
    <source>
        <dbReference type="Google" id="ProtNLM"/>
    </source>
</evidence>
<dbReference type="EMBL" id="WJXA01000002">
    <property type="protein sequence ID" value="KAF7149851.1"/>
    <property type="molecule type" value="Genomic_DNA"/>
</dbReference>
<dbReference type="OrthoDB" id="1894389at2759"/>
<evidence type="ECO:0000313" key="4">
    <source>
        <dbReference type="EMBL" id="KAF7149851.1"/>
    </source>
</evidence>
<comment type="caution">
    <text evidence="4">The sequence shown here is derived from an EMBL/GenBank/DDBJ whole genome shotgun (WGS) entry which is preliminary data.</text>
</comment>
<evidence type="ECO:0000313" key="5">
    <source>
        <dbReference type="Proteomes" id="UP000626092"/>
    </source>
</evidence>
<gene>
    <name evidence="4" type="ORF">RHSIM_Rhsim02G0236500</name>
</gene>
<feature type="transmembrane region" description="Helical" evidence="3">
    <location>
        <begin position="35"/>
        <end position="57"/>
    </location>
</feature>
<dbReference type="PANTHER" id="PTHR31234:SF3">
    <property type="entry name" value="LATE EMBRYOGENESIS ABUNDANT (LEA) HYDROXYPROLINE-RICH GLYCOPROTEIN FAMILY"/>
    <property type="match status" value="1"/>
</dbReference>
<accession>A0A834H8L3</accession>
<dbReference type="Proteomes" id="UP000626092">
    <property type="component" value="Unassembled WGS sequence"/>
</dbReference>
<evidence type="ECO:0000256" key="3">
    <source>
        <dbReference type="SAM" id="Phobius"/>
    </source>
</evidence>